<protein>
    <submittedName>
        <fullName evidence="1">Uncharacterized protein</fullName>
    </submittedName>
</protein>
<evidence type="ECO:0000313" key="2">
    <source>
        <dbReference type="Proteomes" id="UP001377573"/>
    </source>
</evidence>
<sequence length="163" mass="17540">MTAMESRHLGPILLDGGAGGGAMEETIDFAGEQIRARLEIDYPDRLTQAAVDDIDVMLDHPQVADGLARDTIASALRREDSAAAQLFQAWEGARWGRDSSEEEFLRALRPVAMTITPDGGRVNPDRVVLAYGVGDGSATGLVTVRLRQWAPPEVDRTLARGAA</sequence>
<name>A0ABZ2HXR5_9MICO</name>
<organism evidence="1 2">
    <name type="scientific">Microbacterium paraoxydans</name>
    <dbReference type="NCBI Taxonomy" id="199592"/>
    <lineage>
        <taxon>Bacteria</taxon>
        <taxon>Bacillati</taxon>
        <taxon>Actinomycetota</taxon>
        <taxon>Actinomycetes</taxon>
        <taxon>Micrococcales</taxon>
        <taxon>Microbacteriaceae</taxon>
        <taxon>Microbacterium</taxon>
    </lineage>
</organism>
<dbReference type="Proteomes" id="UP001377573">
    <property type="component" value="Chromosome"/>
</dbReference>
<evidence type="ECO:0000313" key="1">
    <source>
        <dbReference type="EMBL" id="WWS85729.1"/>
    </source>
</evidence>
<keyword evidence="2" id="KW-1185">Reference proteome</keyword>
<proteinExistence type="predicted"/>
<accession>A0ABZ2HXR5</accession>
<gene>
    <name evidence="1" type="ORF">V8Z62_05745</name>
</gene>
<reference evidence="1 2" key="1">
    <citation type="submission" date="2024-02" db="EMBL/GenBank/DDBJ databases">
        <authorList>
            <person name="Alasadi S."/>
            <person name="Hussein S.A."/>
        </authorList>
    </citation>
    <scope>NUCLEOTIDE SEQUENCE [LARGE SCALE GENOMIC DNA]</scope>
    <source>
        <strain evidence="1 2">GJ_SRA_44_2022</strain>
    </source>
</reference>
<dbReference type="EMBL" id="CP146240">
    <property type="protein sequence ID" value="WWS85729.1"/>
    <property type="molecule type" value="Genomic_DNA"/>
</dbReference>
<dbReference type="RefSeq" id="WP_029989164.1">
    <property type="nucleotide sequence ID" value="NZ_CP064873.1"/>
</dbReference>